<dbReference type="GO" id="GO:0005886">
    <property type="term" value="C:plasma membrane"/>
    <property type="evidence" value="ECO:0007669"/>
    <property type="project" value="UniProtKB-SubCell"/>
</dbReference>
<dbReference type="Pfam" id="PF00884">
    <property type="entry name" value="Sulfatase"/>
    <property type="match status" value="1"/>
</dbReference>
<protein>
    <recommendedName>
        <fullName evidence="13">Sulfatase N-terminal domain-containing protein</fullName>
    </recommendedName>
</protein>
<dbReference type="Proteomes" id="UP000031449">
    <property type="component" value="Chromosome"/>
</dbReference>
<evidence type="ECO:0000256" key="10">
    <source>
        <dbReference type="PIRSR" id="PIRSR005091-2"/>
    </source>
</evidence>
<evidence type="ECO:0000256" key="11">
    <source>
        <dbReference type="PIRSR" id="PIRSR005091-3"/>
    </source>
</evidence>
<gene>
    <name evidence="14" type="ORF">JMA_28560</name>
</gene>
<comment type="subcellular location">
    <subcellularLocation>
        <location evidence="1">Cell membrane</location>
        <topology evidence="1">Multi-pass membrane protein</topology>
    </subcellularLocation>
</comment>
<name>A0A0B5AUB6_9BACL</name>
<reference evidence="14 15" key="1">
    <citation type="submission" date="2014-08" db="EMBL/GenBank/DDBJ databases">
        <title>Complete genome of a marine bacteria Jeotgalibacillus malaysiensis.</title>
        <authorList>
            <person name="Yaakop A.S."/>
            <person name="Chan K.-G."/>
            <person name="Goh K.M."/>
        </authorList>
    </citation>
    <scope>NUCLEOTIDE SEQUENCE [LARGE SCALE GENOMIC DNA]</scope>
    <source>
        <strain evidence="14 15">D5</strain>
    </source>
</reference>
<evidence type="ECO:0000256" key="1">
    <source>
        <dbReference type="ARBA" id="ARBA00004651"/>
    </source>
</evidence>
<dbReference type="Gene3D" id="3.40.720.10">
    <property type="entry name" value="Alkaline Phosphatase, subunit A"/>
    <property type="match status" value="1"/>
</dbReference>
<feature type="active site" evidence="9">
    <location>
        <position position="325"/>
    </location>
</feature>
<feature type="binding site" evidence="11">
    <location>
        <position position="500"/>
    </location>
    <ligand>
        <name>Mn(2+)</name>
        <dbReference type="ChEBI" id="CHEBI:29035"/>
    </ligand>
</feature>
<evidence type="ECO:0000256" key="6">
    <source>
        <dbReference type="ARBA" id="ARBA00022989"/>
    </source>
</evidence>
<dbReference type="SUPFAM" id="SSF53649">
    <property type="entry name" value="Alkaline phosphatase-like"/>
    <property type="match status" value="1"/>
</dbReference>
<evidence type="ECO:0000256" key="7">
    <source>
        <dbReference type="ARBA" id="ARBA00023136"/>
    </source>
</evidence>
<keyword evidence="7 8" id="KW-0472">Membrane</keyword>
<accession>A0A0B5AUB6</accession>
<keyword evidence="5 12" id="KW-0812">Transmembrane</keyword>
<proteinExistence type="inferred from homology"/>
<evidence type="ECO:0000256" key="3">
    <source>
        <dbReference type="ARBA" id="ARBA00009983"/>
    </source>
</evidence>
<dbReference type="InterPro" id="IPR012160">
    <property type="entry name" value="LtaS-like"/>
</dbReference>
<dbReference type="InterPro" id="IPR000917">
    <property type="entry name" value="Sulfatase_N"/>
</dbReference>
<dbReference type="OrthoDB" id="5901192at2"/>
<comment type="similarity">
    <text evidence="3 8">Belongs to the LTA synthase family.</text>
</comment>
<feature type="transmembrane region" description="Helical" evidence="12">
    <location>
        <begin position="174"/>
        <end position="196"/>
    </location>
</feature>
<evidence type="ECO:0000256" key="5">
    <source>
        <dbReference type="ARBA" id="ARBA00022692"/>
    </source>
</evidence>
<feature type="binding site" evidence="11">
    <location>
        <position position="283"/>
    </location>
    <ligand>
        <name>Mn(2+)</name>
        <dbReference type="ChEBI" id="CHEBI:29035"/>
    </ligand>
</feature>
<evidence type="ECO:0000259" key="13">
    <source>
        <dbReference type="Pfam" id="PF00884"/>
    </source>
</evidence>
<evidence type="ECO:0000256" key="8">
    <source>
        <dbReference type="PIRNR" id="PIRNR005091"/>
    </source>
</evidence>
<evidence type="ECO:0000256" key="12">
    <source>
        <dbReference type="SAM" id="Phobius"/>
    </source>
</evidence>
<feature type="binding site" evidence="11">
    <location>
        <position position="325"/>
    </location>
    <ligand>
        <name>Mn(2+)</name>
        <dbReference type="ChEBI" id="CHEBI:29035"/>
    </ligand>
</feature>
<organism evidence="14 15">
    <name type="scientific">Jeotgalibacillus malaysiensis</name>
    <dbReference type="NCBI Taxonomy" id="1508404"/>
    <lineage>
        <taxon>Bacteria</taxon>
        <taxon>Bacillati</taxon>
        <taxon>Bacillota</taxon>
        <taxon>Bacilli</taxon>
        <taxon>Bacillales</taxon>
        <taxon>Caryophanaceae</taxon>
        <taxon>Jeotgalibacillus</taxon>
    </lineage>
</organism>
<dbReference type="CDD" id="cd16015">
    <property type="entry name" value="LTA_synthase"/>
    <property type="match status" value="1"/>
</dbReference>
<evidence type="ECO:0000256" key="4">
    <source>
        <dbReference type="ARBA" id="ARBA00022475"/>
    </source>
</evidence>
<dbReference type="PANTHER" id="PTHR47371">
    <property type="entry name" value="LIPOTEICHOIC ACID SYNTHASE"/>
    <property type="match status" value="1"/>
</dbReference>
<keyword evidence="4 8" id="KW-1003">Cell membrane</keyword>
<dbReference type="STRING" id="1508404.JMA_28560"/>
<dbReference type="InterPro" id="IPR050448">
    <property type="entry name" value="OpgB/LTA_synthase_biosynth"/>
</dbReference>
<keyword evidence="6 12" id="KW-1133">Transmembrane helix</keyword>
<feature type="transmembrane region" description="Helical" evidence="12">
    <location>
        <begin position="92"/>
        <end position="113"/>
    </location>
</feature>
<keyword evidence="10" id="KW-0479">Metal-binding</keyword>
<dbReference type="HOGENOM" id="CLU_021310_0_0_9"/>
<evidence type="ECO:0000313" key="14">
    <source>
        <dbReference type="EMBL" id="AJD92173.1"/>
    </source>
</evidence>
<evidence type="ECO:0000313" key="15">
    <source>
        <dbReference type="Proteomes" id="UP000031449"/>
    </source>
</evidence>
<evidence type="ECO:0000256" key="2">
    <source>
        <dbReference type="ARBA" id="ARBA00004936"/>
    </source>
</evidence>
<feature type="transmembrane region" description="Helical" evidence="12">
    <location>
        <begin position="141"/>
        <end position="162"/>
    </location>
</feature>
<sequence length="656" mass="75437">MKFINSFFKTLVQQYDYLIFVFIILLKIYYFSHLTNTVFITLTPLEYLNQFAGWLLNLNEGGQIFEGLILISFGTILLSTFWIIFLKGKLRLIAILVLNIIFSFIILADAVYFRYFGDLISMTVLSQLGQVGDVGESITALFRWSDLLFIIDILLIIPIFFIGYKKDSKSKNKFIPRAVIGLAVLFIGFQLTFIPFNKSMENGGAFQFNKLISNMRVYNFTGLLGFHGADIYRYVNDNYLNKTTYSAEEVKDIDQWLTNENNLLSSEYEGIAEGKNIIILQVEALQNFVINQEINGQVITPNLNKLTQEEVYFDNFYEQTALGRTSDAEFLLNNSLYPTASGSAYMLYAKNEYESLPEKLKQEQYNSTVYHAYNPSFWNRYIIYNQFEIDEFYSKEDFSEGEAIGWSLNDKDMLLESLEDIKSRAQPSYSHLITLTSHHPFEMPEKYETMNLEGYTDYSMRYFRNYINSIHYVDEAVGQFVDALKEEGMWDNTLLLIYGDHSSGLTKDDPAFNAFANTGEEYNYFIEDKRIPLIMHLPGNDQSETINKVGSQIDLAPTIAHLAGIEPSSYWLGSNLLSDAKRQATFRDGSFISDQHAFLAAPDGIYDNGSCFDRQTESEVPVEECREEFNTGIQELRISDKILDGNLIQRIKAMNN</sequence>
<feature type="binding site" evidence="10">
    <location>
        <position position="438"/>
    </location>
    <ligand>
        <name>substrate</name>
    </ligand>
</feature>
<dbReference type="InterPro" id="IPR017850">
    <property type="entry name" value="Alkaline_phosphatase_core_sf"/>
</dbReference>
<keyword evidence="10" id="KW-0464">Manganese</keyword>
<dbReference type="Gene3D" id="3.30.1120.170">
    <property type="match status" value="1"/>
</dbReference>
<feature type="domain" description="Sulfatase N-terminal" evidence="13">
    <location>
        <begin position="275"/>
        <end position="565"/>
    </location>
</feature>
<feature type="transmembrane region" description="Helical" evidence="12">
    <location>
        <begin position="64"/>
        <end position="85"/>
    </location>
</feature>
<evidence type="ECO:0000256" key="9">
    <source>
        <dbReference type="PIRSR" id="PIRSR005091-1"/>
    </source>
</evidence>
<dbReference type="PANTHER" id="PTHR47371:SF3">
    <property type="entry name" value="PHOSPHOGLYCEROL TRANSFERASE I"/>
    <property type="match status" value="1"/>
</dbReference>
<dbReference type="KEGG" id="jeo:JMA_28560"/>
<feature type="transmembrane region" description="Helical" evidence="12">
    <location>
        <begin position="15"/>
        <end position="32"/>
    </location>
</feature>
<feature type="binding site" evidence="11">
    <location>
        <position position="501"/>
    </location>
    <ligand>
        <name>Mn(2+)</name>
        <dbReference type="ChEBI" id="CHEBI:29035"/>
    </ligand>
</feature>
<dbReference type="EMBL" id="CP009416">
    <property type="protein sequence ID" value="AJD92173.1"/>
    <property type="molecule type" value="Genomic_DNA"/>
</dbReference>
<dbReference type="BioCyc" id="JESP1508404:G14D9-12137-MONOMER"/>
<dbReference type="PIRSF" id="PIRSF005091">
    <property type="entry name" value="Mmb_sulf_HI1246"/>
    <property type="match status" value="1"/>
</dbReference>
<comment type="pathway">
    <text evidence="2">Cell wall biogenesis; lipoteichoic acid biosynthesis.</text>
</comment>
<dbReference type="AlphaFoldDB" id="A0A0B5AUB6"/>
<keyword evidence="15" id="KW-1185">Reference proteome</keyword>
<dbReference type="GO" id="GO:0046872">
    <property type="term" value="F:metal ion binding"/>
    <property type="evidence" value="ECO:0007669"/>
    <property type="project" value="UniProtKB-KW"/>
</dbReference>